<protein>
    <submittedName>
        <fullName evidence="1">Uncharacterized protein</fullName>
    </submittedName>
</protein>
<reference evidence="1" key="2">
    <citation type="submission" date="2022-08" db="UniProtKB">
        <authorList>
            <consortium name="EnsemblMetazoa"/>
        </authorList>
    </citation>
    <scope>IDENTIFICATION</scope>
    <source>
        <strain evidence="1">STECLA/ALBI9_A</strain>
    </source>
</reference>
<reference evidence="1 2" key="1">
    <citation type="journal article" date="2017" name="G3 (Bethesda)">
        <title>The Physical Genome Mapping of Anopheles albimanus Corrected Scaffold Misassemblies and Identified Interarm Rearrangements in Genus Anopheles.</title>
        <authorList>
            <person name="Artemov G.N."/>
            <person name="Peery A.N."/>
            <person name="Jiang X."/>
            <person name="Tu Z."/>
            <person name="Stegniy V.N."/>
            <person name="Sharakhova M.V."/>
            <person name="Sharakhov I.V."/>
        </authorList>
    </citation>
    <scope>NUCLEOTIDE SEQUENCE [LARGE SCALE GENOMIC DNA]</scope>
    <source>
        <strain evidence="1 2">ALBI9_A</strain>
    </source>
</reference>
<sequence length="87" mass="9804">MKPSMARDPQTNPTQTMLVCRINTAQKPQSAAQLWQRRSPASTSNRTALFRIWYMSTTLTIAAISEVSLKPYTEQEFSGLRNAAEAR</sequence>
<dbReference type="VEuPathDB" id="VectorBase:AALB014217"/>
<dbReference type="Proteomes" id="UP000069272">
    <property type="component" value="Chromosome 2R"/>
</dbReference>
<dbReference type="EnsemblMetazoa" id="AALB014217-RA">
    <property type="protein sequence ID" value="AALB014217-PA"/>
    <property type="gene ID" value="AALB014217"/>
</dbReference>
<name>A0A182FX38_ANOAL</name>
<accession>A0A182FX38</accession>
<proteinExistence type="predicted"/>
<keyword evidence="2" id="KW-1185">Reference proteome</keyword>
<evidence type="ECO:0000313" key="1">
    <source>
        <dbReference type="EnsemblMetazoa" id="AALB014217-PA"/>
    </source>
</evidence>
<dbReference type="AlphaFoldDB" id="A0A182FX38"/>
<organism evidence="1 2">
    <name type="scientific">Anopheles albimanus</name>
    <name type="common">New world malaria mosquito</name>
    <dbReference type="NCBI Taxonomy" id="7167"/>
    <lineage>
        <taxon>Eukaryota</taxon>
        <taxon>Metazoa</taxon>
        <taxon>Ecdysozoa</taxon>
        <taxon>Arthropoda</taxon>
        <taxon>Hexapoda</taxon>
        <taxon>Insecta</taxon>
        <taxon>Pterygota</taxon>
        <taxon>Neoptera</taxon>
        <taxon>Endopterygota</taxon>
        <taxon>Diptera</taxon>
        <taxon>Nematocera</taxon>
        <taxon>Culicoidea</taxon>
        <taxon>Culicidae</taxon>
        <taxon>Anophelinae</taxon>
        <taxon>Anopheles</taxon>
    </lineage>
</organism>
<evidence type="ECO:0000313" key="2">
    <source>
        <dbReference type="Proteomes" id="UP000069272"/>
    </source>
</evidence>